<dbReference type="InterPro" id="IPR019109">
    <property type="entry name" value="MamF_MmsF"/>
</dbReference>
<organism evidence="6">
    <name type="scientific">gut metagenome</name>
    <dbReference type="NCBI Taxonomy" id="749906"/>
    <lineage>
        <taxon>unclassified sequences</taxon>
        <taxon>metagenomes</taxon>
        <taxon>organismal metagenomes</taxon>
    </lineage>
</organism>
<comment type="caution">
    <text evidence="6">The sequence shown here is derived from an EMBL/GenBank/DDBJ whole genome shotgun (WGS) entry which is preliminary data.</text>
</comment>
<evidence type="ECO:0000256" key="1">
    <source>
        <dbReference type="ARBA" id="ARBA00004141"/>
    </source>
</evidence>
<sequence length="137" mass="16042">MMDKPCEHELEAASNSYLMSLLVAMIGLPFPIVNLIATVIFFLANRRQTYFVRWHCMQALVSQFPLFCINCVLFWWTVRVLIGWTLLSSFYFAYLFTLLLFNIIDFIATIHTMIAVRQGMQVEWYVYGPLTHLLCKS</sequence>
<dbReference type="Pfam" id="PF09685">
    <property type="entry name" value="MamF_MmsF"/>
    <property type="match status" value="1"/>
</dbReference>
<protein>
    <recommendedName>
        <fullName evidence="7">DUF4870 domain-containing protein</fullName>
    </recommendedName>
</protein>
<accession>J9CKG5</accession>
<proteinExistence type="predicted"/>
<feature type="transmembrane region" description="Helical" evidence="5">
    <location>
        <begin position="90"/>
        <end position="110"/>
    </location>
</feature>
<gene>
    <name evidence="6" type="ORF">EVA_11357</name>
</gene>
<keyword evidence="4 5" id="KW-0472">Membrane</keyword>
<feature type="transmembrane region" description="Helical" evidence="5">
    <location>
        <begin position="56"/>
        <end position="78"/>
    </location>
</feature>
<evidence type="ECO:0000313" key="6">
    <source>
        <dbReference type="EMBL" id="EJX00536.1"/>
    </source>
</evidence>
<keyword evidence="3 5" id="KW-1133">Transmembrane helix</keyword>
<feature type="transmembrane region" description="Helical" evidence="5">
    <location>
        <begin position="20"/>
        <end position="44"/>
    </location>
</feature>
<dbReference type="AlphaFoldDB" id="J9CKG5"/>
<reference evidence="6" key="1">
    <citation type="journal article" date="2012" name="PLoS ONE">
        <title>Gene sets for utilization of primary and secondary nutrition supplies in the distal gut of endangered iberian lynx.</title>
        <authorList>
            <person name="Alcaide M."/>
            <person name="Messina E."/>
            <person name="Richter M."/>
            <person name="Bargiela R."/>
            <person name="Peplies J."/>
            <person name="Huws S.A."/>
            <person name="Newbold C.J."/>
            <person name="Golyshin P.N."/>
            <person name="Simon M.A."/>
            <person name="Lopez G."/>
            <person name="Yakimov M.M."/>
            <person name="Ferrer M."/>
        </authorList>
    </citation>
    <scope>NUCLEOTIDE SEQUENCE</scope>
</reference>
<evidence type="ECO:0000256" key="2">
    <source>
        <dbReference type="ARBA" id="ARBA00022692"/>
    </source>
</evidence>
<evidence type="ECO:0008006" key="7">
    <source>
        <dbReference type="Google" id="ProtNLM"/>
    </source>
</evidence>
<dbReference type="EMBL" id="AMCI01003328">
    <property type="protein sequence ID" value="EJX00536.1"/>
    <property type="molecule type" value="Genomic_DNA"/>
</dbReference>
<name>J9CKG5_9ZZZZ</name>
<comment type="subcellular location">
    <subcellularLocation>
        <location evidence="1">Membrane</location>
        <topology evidence="1">Multi-pass membrane protein</topology>
    </subcellularLocation>
</comment>
<evidence type="ECO:0000256" key="3">
    <source>
        <dbReference type="ARBA" id="ARBA00022989"/>
    </source>
</evidence>
<keyword evidence="2 5" id="KW-0812">Transmembrane</keyword>
<evidence type="ECO:0000256" key="4">
    <source>
        <dbReference type="ARBA" id="ARBA00023136"/>
    </source>
</evidence>
<evidence type="ECO:0000256" key="5">
    <source>
        <dbReference type="SAM" id="Phobius"/>
    </source>
</evidence>